<protein>
    <submittedName>
        <fullName evidence="2">Uncharacterized protein</fullName>
    </submittedName>
</protein>
<dbReference type="EMBL" id="CAJOBE010014693">
    <property type="protein sequence ID" value="CAF4181335.1"/>
    <property type="molecule type" value="Genomic_DNA"/>
</dbReference>
<dbReference type="PANTHER" id="PTHR46954:SF1">
    <property type="entry name" value="C2H2-TYPE DOMAIN-CONTAINING PROTEIN"/>
    <property type="match status" value="1"/>
</dbReference>
<evidence type="ECO:0000313" key="4">
    <source>
        <dbReference type="Proteomes" id="UP000663823"/>
    </source>
</evidence>
<accession>A0A819WW97</accession>
<dbReference type="AlphaFoldDB" id="A0A819WW97"/>
<name>A0A819WW97_9BILA</name>
<organism evidence="2 4">
    <name type="scientific">Rotaria sordida</name>
    <dbReference type="NCBI Taxonomy" id="392033"/>
    <lineage>
        <taxon>Eukaryota</taxon>
        <taxon>Metazoa</taxon>
        <taxon>Spiralia</taxon>
        <taxon>Gnathifera</taxon>
        <taxon>Rotifera</taxon>
        <taxon>Eurotatoria</taxon>
        <taxon>Bdelloidea</taxon>
        <taxon>Philodinida</taxon>
        <taxon>Philodinidae</taxon>
        <taxon>Rotaria</taxon>
    </lineage>
</organism>
<reference evidence="2" key="1">
    <citation type="submission" date="2021-02" db="EMBL/GenBank/DDBJ databases">
        <authorList>
            <person name="Nowell W R."/>
        </authorList>
    </citation>
    <scope>NUCLEOTIDE SEQUENCE</scope>
</reference>
<proteinExistence type="predicted"/>
<dbReference type="Proteomes" id="UP000663823">
    <property type="component" value="Unassembled WGS sequence"/>
</dbReference>
<dbReference type="EMBL" id="CAJNOO010003216">
    <property type="protein sequence ID" value="CAF1324995.1"/>
    <property type="molecule type" value="Genomic_DNA"/>
</dbReference>
<gene>
    <name evidence="3" type="ORF">FNK824_LOCUS35237</name>
    <name evidence="2" type="ORF">OTI717_LOCUS35358</name>
    <name evidence="1" type="ORF">RFH988_LOCUS30951</name>
</gene>
<sequence>MAPLSHDLSDLILPHDHFVLAEIWSDTVIDCHPVVTSYVNSSFTSHIPSNTDESWCDRHVLQSKYTLQIVRCDLSDCCGEWRSNFSQVFPQRFLPPPVPFLRSSSDLVIAANDFEQGRFYDSLFQRLQLNNLVHDAIKSSSVSFDYFCTSVKQSISRLTCP</sequence>
<evidence type="ECO:0000313" key="3">
    <source>
        <dbReference type="EMBL" id="CAF4181335.1"/>
    </source>
</evidence>
<dbReference type="Proteomes" id="UP000663874">
    <property type="component" value="Unassembled WGS sequence"/>
</dbReference>
<evidence type="ECO:0000313" key="1">
    <source>
        <dbReference type="EMBL" id="CAF1324995.1"/>
    </source>
</evidence>
<comment type="caution">
    <text evidence="2">The sequence shown here is derived from an EMBL/GenBank/DDBJ whole genome shotgun (WGS) entry which is preliminary data.</text>
</comment>
<evidence type="ECO:0000313" key="2">
    <source>
        <dbReference type="EMBL" id="CAF4132793.1"/>
    </source>
</evidence>
<dbReference type="EMBL" id="CAJOAX010013595">
    <property type="protein sequence ID" value="CAF4132793.1"/>
    <property type="molecule type" value="Genomic_DNA"/>
</dbReference>
<dbReference type="OrthoDB" id="2433005at2759"/>
<dbReference type="PANTHER" id="PTHR46954">
    <property type="entry name" value="C2H2-TYPE DOMAIN-CONTAINING PROTEIN"/>
    <property type="match status" value="1"/>
</dbReference>
<dbReference type="Proteomes" id="UP000663882">
    <property type="component" value="Unassembled WGS sequence"/>
</dbReference>